<organism evidence="1 2">
    <name type="scientific">Microdochium bolleyi</name>
    <dbReference type="NCBI Taxonomy" id="196109"/>
    <lineage>
        <taxon>Eukaryota</taxon>
        <taxon>Fungi</taxon>
        <taxon>Dikarya</taxon>
        <taxon>Ascomycota</taxon>
        <taxon>Pezizomycotina</taxon>
        <taxon>Sordariomycetes</taxon>
        <taxon>Xylariomycetidae</taxon>
        <taxon>Xylariales</taxon>
        <taxon>Microdochiaceae</taxon>
        <taxon>Microdochium</taxon>
    </lineage>
</organism>
<dbReference type="EMBL" id="KQ964251">
    <property type="protein sequence ID" value="KXJ91146.1"/>
    <property type="molecule type" value="Genomic_DNA"/>
</dbReference>
<keyword evidence="2" id="KW-1185">Reference proteome</keyword>
<reference evidence="2" key="1">
    <citation type="submission" date="2016-02" db="EMBL/GenBank/DDBJ databases">
        <title>Draft genome sequence of Microdochium bolleyi, a fungal endophyte of beachgrass.</title>
        <authorList>
            <consortium name="DOE Joint Genome Institute"/>
            <person name="David A.S."/>
            <person name="May G."/>
            <person name="Haridas S."/>
            <person name="Lim J."/>
            <person name="Wang M."/>
            <person name="Labutti K."/>
            <person name="Lipzen A."/>
            <person name="Barry K."/>
            <person name="Grigoriev I.V."/>
        </authorList>
    </citation>
    <scope>NUCLEOTIDE SEQUENCE [LARGE SCALE GENOMIC DNA]</scope>
    <source>
        <strain evidence="2">J235TASD1</strain>
    </source>
</reference>
<dbReference type="OrthoDB" id="5069333at2759"/>
<gene>
    <name evidence="1" type="ORF">Micbo1qcDRAFT_163914</name>
</gene>
<dbReference type="Proteomes" id="UP000070501">
    <property type="component" value="Unassembled WGS sequence"/>
</dbReference>
<name>A0A136J2D1_9PEZI</name>
<dbReference type="STRING" id="196109.A0A136J2D1"/>
<accession>A0A136J2D1</accession>
<sequence>MLSCTQCMSRPGSQTSVMLLATVIGKIASFYKAASSTYFETGLSTLDQVNGNHSINFGVYQLNGEDGKWFELEIMSRELRKLDEVYARFQDVCSDLTEDLGVNKAMIGLLGNDLASTLEVVNTWRMRQMSAFVA</sequence>
<protein>
    <submittedName>
        <fullName evidence="1">Transcription factor</fullName>
    </submittedName>
</protein>
<dbReference type="InParanoid" id="A0A136J2D1"/>
<proteinExistence type="predicted"/>
<dbReference type="AlphaFoldDB" id="A0A136J2D1"/>
<evidence type="ECO:0000313" key="1">
    <source>
        <dbReference type="EMBL" id="KXJ91146.1"/>
    </source>
</evidence>
<evidence type="ECO:0000313" key="2">
    <source>
        <dbReference type="Proteomes" id="UP000070501"/>
    </source>
</evidence>